<dbReference type="PANTHER" id="PTHR12268">
    <property type="entry name" value="E3 UBIQUITIN-PROTEIN LIGASE KCMF1"/>
    <property type="match status" value="1"/>
</dbReference>
<proteinExistence type="predicted"/>
<feature type="region of interest" description="Disordered" evidence="1">
    <location>
        <begin position="116"/>
        <end position="139"/>
    </location>
</feature>
<dbReference type="GO" id="GO:0005886">
    <property type="term" value="C:plasma membrane"/>
    <property type="evidence" value="ECO:0007669"/>
    <property type="project" value="TreeGrafter"/>
</dbReference>
<dbReference type="SUPFAM" id="SSF46966">
    <property type="entry name" value="Spectrin repeat"/>
    <property type="match status" value="1"/>
</dbReference>
<accession>A0A444V0E1</accession>
<protein>
    <submittedName>
        <fullName evidence="2">Dystrophin-related protein 2</fullName>
    </submittedName>
</protein>
<evidence type="ECO:0000313" key="3">
    <source>
        <dbReference type="Proteomes" id="UP000289886"/>
    </source>
</evidence>
<organism evidence="2 3">
    <name type="scientific">Acipenser ruthenus</name>
    <name type="common">Sterlet sturgeon</name>
    <dbReference type="NCBI Taxonomy" id="7906"/>
    <lineage>
        <taxon>Eukaryota</taxon>
        <taxon>Metazoa</taxon>
        <taxon>Chordata</taxon>
        <taxon>Craniata</taxon>
        <taxon>Vertebrata</taxon>
        <taxon>Euteleostomi</taxon>
        <taxon>Actinopterygii</taxon>
        <taxon>Chondrostei</taxon>
        <taxon>Acipenseriformes</taxon>
        <taxon>Acipenseridae</taxon>
        <taxon>Acipenser</taxon>
    </lineage>
</organism>
<dbReference type="InterPro" id="IPR018159">
    <property type="entry name" value="Spectrin/alpha-actinin"/>
</dbReference>
<gene>
    <name evidence="2" type="ORF">EOD39_18572</name>
</gene>
<dbReference type="InterPro" id="IPR050774">
    <property type="entry name" value="KCMF1/Dystrophin"/>
</dbReference>
<dbReference type="Pfam" id="PF00435">
    <property type="entry name" value="Spectrin"/>
    <property type="match status" value="1"/>
</dbReference>
<evidence type="ECO:0000313" key="2">
    <source>
        <dbReference type="EMBL" id="RXM93915.1"/>
    </source>
</evidence>
<dbReference type="PANTHER" id="PTHR12268:SF16">
    <property type="entry name" value="DYSTROPHIN-RELATED PROTEIN 2"/>
    <property type="match status" value="1"/>
</dbReference>
<dbReference type="Proteomes" id="UP000289886">
    <property type="component" value="Unassembled WGS sequence"/>
</dbReference>
<dbReference type="SMART" id="SM00150">
    <property type="entry name" value="SPEC"/>
    <property type="match status" value="1"/>
</dbReference>
<dbReference type="AlphaFoldDB" id="A0A444V0E1"/>
<reference evidence="2 3" key="1">
    <citation type="submission" date="2019-01" db="EMBL/GenBank/DDBJ databases">
        <title>Draft Genome and Complete Hox-Cluster Characterization of the Sterlet Sturgeon (Acipenser ruthenus).</title>
        <authorList>
            <person name="Wei Q."/>
        </authorList>
    </citation>
    <scope>NUCLEOTIDE SEQUENCE [LARGE SCALE GENOMIC DNA]</scope>
    <source>
        <strain evidence="2">WHYD16114868_AA</strain>
        <tissue evidence="2">Blood</tissue>
    </source>
</reference>
<evidence type="ECO:0000256" key="1">
    <source>
        <dbReference type="SAM" id="MobiDB-lite"/>
    </source>
</evidence>
<dbReference type="CDD" id="cd00176">
    <property type="entry name" value="SPEC"/>
    <property type="match status" value="1"/>
</dbReference>
<dbReference type="GO" id="GO:0045202">
    <property type="term" value="C:synapse"/>
    <property type="evidence" value="ECO:0007669"/>
    <property type="project" value="GOC"/>
</dbReference>
<keyword evidence="3" id="KW-1185">Reference proteome</keyword>
<dbReference type="Gene3D" id="1.20.58.60">
    <property type="match status" value="1"/>
</dbReference>
<dbReference type="InterPro" id="IPR002017">
    <property type="entry name" value="Spectrin_repeat"/>
</dbReference>
<dbReference type="EMBL" id="SCEB01003989">
    <property type="protein sequence ID" value="RXM93915.1"/>
    <property type="molecule type" value="Genomic_DNA"/>
</dbReference>
<comment type="caution">
    <text evidence="2">The sequence shown here is derived from an EMBL/GenBank/DDBJ whole genome shotgun (WGS) entry which is preliminary data.</text>
</comment>
<feature type="region of interest" description="Disordered" evidence="1">
    <location>
        <begin position="171"/>
        <end position="227"/>
    </location>
</feature>
<name>A0A444V0E1_ACIRT</name>
<sequence length="431" mass="47848">MRLSSASPHSSLRLTEYQLKSIGSRSASDGNEQAPLPHTVSPGSAGSPVELEAEAELTWQSPCRWPGPLGLPLISLSIPVLLATLYNVMGAGWQLGGCCFRDDSCRCGSGARSLKDRNRAERKRRAPAGPTRQDEPLLERNQAQIPQHQLGGCCFRDDSCRCGSGARSLKDRNRAERKRRAPAGPTRQDEPLLERNQAQIPQHQVKPPRVRDSRVEGNVSPRRRIQNASRSVWKQANVASDLWEKLTARCLDRHRHMELTLERLLELQAAMEELAGALDQGEGVRGSWEPVGDLFIDSLQDHIDATKLFKEELTQVKEGMKHINDLAHQLAIADVHLSVDNARALEQLNTGWKQLQGSIDERLKQLQDAHRDFGPGSQHFLSSTFSADSLGTIHFPQQSALLHQVSYPTDTNTTSGCNGFSLIPDQIQPFR</sequence>
<dbReference type="GO" id="GO:0099536">
    <property type="term" value="P:synaptic signaling"/>
    <property type="evidence" value="ECO:0007669"/>
    <property type="project" value="TreeGrafter"/>
</dbReference>
<feature type="region of interest" description="Disordered" evidence="1">
    <location>
        <begin position="24"/>
        <end position="47"/>
    </location>
</feature>